<dbReference type="RefSeq" id="WP_165441858.1">
    <property type="nucleotide sequence ID" value="NZ_SJPG01000001.1"/>
</dbReference>
<name>A0A5C5XJM1_9PLAN</name>
<dbReference type="Proteomes" id="UP000316095">
    <property type="component" value="Unassembled WGS sequence"/>
</dbReference>
<dbReference type="AlphaFoldDB" id="A0A5C5XJM1"/>
<proteinExistence type="predicted"/>
<accession>A0A5C5XJM1</accession>
<protein>
    <submittedName>
        <fullName evidence="1">Uncharacterized protein</fullName>
    </submittedName>
</protein>
<organism evidence="1 2">
    <name type="scientific">Rubinisphaera italica</name>
    <dbReference type="NCBI Taxonomy" id="2527969"/>
    <lineage>
        <taxon>Bacteria</taxon>
        <taxon>Pseudomonadati</taxon>
        <taxon>Planctomycetota</taxon>
        <taxon>Planctomycetia</taxon>
        <taxon>Planctomycetales</taxon>
        <taxon>Planctomycetaceae</taxon>
        <taxon>Rubinisphaera</taxon>
    </lineage>
</organism>
<evidence type="ECO:0000313" key="2">
    <source>
        <dbReference type="Proteomes" id="UP000316095"/>
    </source>
</evidence>
<evidence type="ECO:0000313" key="1">
    <source>
        <dbReference type="EMBL" id="TWT63170.1"/>
    </source>
</evidence>
<dbReference type="EMBL" id="SJPG01000001">
    <property type="protein sequence ID" value="TWT63170.1"/>
    <property type="molecule type" value="Genomic_DNA"/>
</dbReference>
<reference evidence="1 2" key="1">
    <citation type="submission" date="2019-02" db="EMBL/GenBank/DDBJ databases">
        <title>Deep-cultivation of Planctomycetes and their phenomic and genomic characterization uncovers novel biology.</title>
        <authorList>
            <person name="Wiegand S."/>
            <person name="Jogler M."/>
            <person name="Boedeker C."/>
            <person name="Pinto D."/>
            <person name="Vollmers J."/>
            <person name="Rivas-Marin E."/>
            <person name="Kohn T."/>
            <person name="Peeters S.H."/>
            <person name="Heuer A."/>
            <person name="Rast P."/>
            <person name="Oberbeckmann S."/>
            <person name="Bunk B."/>
            <person name="Jeske O."/>
            <person name="Meyerdierks A."/>
            <person name="Storesund J.E."/>
            <person name="Kallscheuer N."/>
            <person name="Luecker S."/>
            <person name="Lage O.M."/>
            <person name="Pohl T."/>
            <person name="Merkel B.J."/>
            <person name="Hornburger P."/>
            <person name="Mueller R.-W."/>
            <person name="Bruemmer F."/>
            <person name="Labrenz M."/>
            <person name="Spormann A.M."/>
            <person name="Op Den Camp H."/>
            <person name="Overmann J."/>
            <person name="Amann R."/>
            <person name="Jetten M.S.M."/>
            <person name="Mascher T."/>
            <person name="Medema M.H."/>
            <person name="Devos D.P."/>
            <person name="Kaster A.-K."/>
            <person name="Ovreas L."/>
            <person name="Rohde M."/>
            <person name="Galperin M.Y."/>
            <person name="Jogler C."/>
        </authorList>
    </citation>
    <scope>NUCLEOTIDE SEQUENCE [LARGE SCALE GENOMIC DNA]</scope>
    <source>
        <strain evidence="1 2">Pan54</strain>
    </source>
</reference>
<sequence>MCECNDDYRPTPLEEMDYENETIIDKKREHLRQNGWKWSCSNPCSFWMWEKEINGRLYVVGQSTAFDFQNQEDQLKLEETQP</sequence>
<keyword evidence="2" id="KW-1185">Reference proteome</keyword>
<gene>
    <name evidence="1" type="ORF">Pan54_39230</name>
</gene>
<comment type="caution">
    <text evidence="1">The sequence shown here is derived from an EMBL/GenBank/DDBJ whole genome shotgun (WGS) entry which is preliminary data.</text>
</comment>